<name>A0AAV6USF6_9ARAC</name>
<accession>A0AAV6USF6</accession>
<feature type="region of interest" description="Disordered" evidence="1">
    <location>
        <begin position="1"/>
        <end position="28"/>
    </location>
</feature>
<evidence type="ECO:0000256" key="1">
    <source>
        <dbReference type="SAM" id="MobiDB-lite"/>
    </source>
</evidence>
<dbReference type="Proteomes" id="UP000827092">
    <property type="component" value="Unassembled WGS sequence"/>
</dbReference>
<evidence type="ECO:0000313" key="2">
    <source>
        <dbReference type="EMBL" id="KAG8186545.1"/>
    </source>
</evidence>
<proteinExistence type="predicted"/>
<comment type="caution">
    <text evidence="2">The sequence shown here is derived from an EMBL/GenBank/DDBJ whole genome shotgun (WGS) entry which is preliminary data.</text>
</comment>
<organism evidence="2 3">
    <name type="scientific">Oedothorax gibbosus</name>
    <dbReference type="NCBI Taxonomy" id="931172"/>
    <lineage>
        <taxon>Eukaryota</taxon>
        <taxon>Metazoa</taxon>
        <taxon>Ecdysozoa</taxon>
        <taxon>Arthropoda</taxon>
        <taxon>Chelicerata</taxon>
        <taxon>Arachnida</taxon>
        <taxon>Araneae</taxon>
        <taxon>Araneomorphae</taxon>
        <taxon>Entelegynae</taxon>
        <taxon>Araneoidea</taxon>
        <taxon>Linyphiidae</taxon>
        <taxon>Erigoninae</taxon>
        <taxon>Oedothorax</taxon>
    </lineage>
</organism>
<reference evidence="2 3" key="1">
    <citation type="journal article" date="2022" name="Nat. Ecol. Evol.">
        <title>A masculinizing supergene underlies an exaggerated male reproductive morph in a spider.</title>
        <authorList>
            <person name="Hendrickx F."/>
            <person name="De Corte Z."/>
            <person name="Sonet G."/>
            <person name="Van Belleghem S.M."/>
            <person name="Kostlbacher S."/>
            <person name="Vangestel C."/>
        </authorList>
    </citation>
    <scope>NUCLEOTIDE SEQUENCE [LARGE SCALE GENOMIC DNA]</scope>
    <source>
        <strain evidence="2">W744_W776</strain>
    </source>
</reference>
<protein>
    <submittedName>
        <fullName evidence="2">Uncharacterized protein</fullName>
    </submittedName>
</protein>
<dbReference type="EMBL" id="JAFNEN010000297">
    <property type="protein sequence ID" value="KAG8186545.1"/>
    <property type="molecule type" value="Genomic_DNA"/>
</dbReference>
<gene>
    <name evidence="2" type="ORF">JTE90_020848</name>
</gene>
<dbReference type="AlphaFoldDB" id="A0AAV6USF6"/>
<keyword evidence="3" id="KW-1185">Reference proteome</keyword>
<sequence>MTAVHSLLRGCGRTDKQNGSLEQNPEKELNSWWERRTATAKGGGWRIEVCDVIMNGGRGKSVRKTLRH</sequence>
<evidence type="ECO:0000313" key="3">
    <source>
        <dbReference type="Proteomes" id="UP000827092"/>
    </source>
</evidence>